<evidence type="ECO:0000256" key="1">
    <source>
        <dbReference type="SAM" id="Coils"/>
    </source>
</evidence>
<evidence type="ECO:0008006" key="4">
    <source>
        <dbReference type="Google" id="ProtNLM"/>
    </source>
</evidence>
<evidence type="ECO:0000313" key="3">
    <source>
        <dbReference type="Proteomes" id="UP000647235"/>
    </source>
</evidence>
<evidence type="ECO:0000313" key="2">
    <source>
        <dbReference type="EMBL" id="MBC5664237.1"/>
    </source>
</evidence>
<dbReference type="InterPro" id="IPR038495">
    <property type="entry name" value="ATPase_E_C"/>
</dbReference>
<sequence length="195" mass="22537">MTLEEKIKHLRTKAMEEARGEGNAIIKQHEDALRQLAKQHEEEVKRQVETRIKAEQVSAKQQLNMAMSKAQLELKREISATQFELKKELFQEVEEKLNDYMQTPQYQALLVTYIEKAARFADGKEMTIYLNPSDARWKDYLEEHTGMKLTISKEDFIGGVRAVIHERNILVDYAFKGALENESQKFSFKGGAGID</sequence>
<comment type="caution">
    <text evidence="2">The sequence shown here is derived from an EMBL/GenBank/DDBJ whole genome shotgun (WGS) entry which is preliminary data.</text>
</comment>
<dbReference type="SUPFAM" id="SSF160527">
    <property type="entry name" value="V-type ATPase subunit E-like"/>
    <property type="match status" value="1"/>
</dbReference>
<keyword evidence="3" id="KW-1185">Reference proteome</keyword>
<gene>
    <name evidence="2" type="ORF">H8S07_02895</name>
</gene>
<dbReference type="EMBL" id="JACOOY010000003">
    <property type="protein sequence ID" value="MBC5664237.1"/>
    <property type="molecule type" value="Genomic_DNA"/>
</dbReference>
<accession>A0ABR7ESC1</accession>
<protein>
    <recommendedName>
        <fullName evidence="4">V-type ATP synthase subunit E</fullName>
    </recommendedName>
</protein>
<reference evidence="2 3" key="1">
    <citation type="submission" date="2020-08" db="EMBL/GenBank/DDBJ databases">
        <title>Genome public.</title>
        <authorList>
            <person name="Liu C."/>
            <person name="Sun Q."/>
        </authorList>
    </citation>
    <scope>NUCLEOTIDE SEQUENCE [LARGE SCALE GENOMIC DNA]</scope>
    <source>
        <strain evidence="2 3">NSJ-36</strain>
    </source>
</reference>
<feature type="coiled-coil region" evidence="1">
    <location>
        <begin position="26"/>
        <end position="57"/>
    </location>
</feature>
<organism evidence="2 3">
    <name type="scientific">Dorea hominis</name>
    <dbReference type="NCBI Taxonomy" id="2763040"/>
    <lineage>
        <taxon>Bacteria</taxon>
        <taxon>Bacillati</taxon>
        <taxon>Bacillota</taxon>
        <taxon>Clostridia</taxon>
        <taxon>Lachnospirales</taxon>
        <taxon>Lachnospiraceae</taxon>
        <taxon>Dorea</taxon>
    </lineage>
</organism>
<keyword evidence="1" id="KW-0175">Coiled coil</keyword>
<name>A0ABR7ESC1_9FIRM</name>
<dbReference type="Proteomes" id="UP000647235">
    <property type="component" value="Unassembled WGS sequence"/>
</dbReference>
<dbReference type="Gene3D" id="3.30.2320.30">
    <property type="entry name" value="ATP synthase, E subunit, C-terminal"/>
    <property type="match status" value="1"/>
</dbReference>
<dbReference type="RefSeq" id="WP_118288126.1">
    <property type="nucleotide sequence ID" value="NZ_JACOOY010000003.1"/>
</dbReference>
<proteinExistence type="predicted"/>